<dbReference type="CDD" id="cd12108">
    <property type="entry name" value="Hr-like"/>
    <property type="match status" value="1"/>
</dbReference>
<evidence type="ECO:0000313" key="2">
    <source>
        <dbReference type="EMBL" id="KAF2460589.1"/>
    </source>
</evidence>
<gene>
    <name evidence="2" type="ORF">BDY21DRAFT_280578</name>
</gene>
<dbReference type="AlphaFoldDB" id="A0A6A6P9M8"/>
<dbReference type="Pfam" id="PF01814">
    <property type="entry name" value="Hemerythrin"/>
    <property type="match status" value="1"/>
</dbReference>
<evidence type="ECO:0000313" key="3">
    <source>
        <dbReference type="Proteomes" id="UP000799766"/>
    </source>
</evidence>
<protein>
    <recommendedName>
        <fullName evidence="1">Hemerythrin-like domain-containing protein</fullName>
    </recommendedName>
</protein>
<reference evidence="2" key="1">
    <citation type="journal article" date="2020" name="Stud. Mycol.">
        <title>101 Dothideomycetes genomes: a test case for predicting lifestyles and emergence of pathogens.</title>
        <authorList>
            <person name="Haridas S."/>
            <person name="Albert R."/>
            <person name="Binder M."/>
            <person name="Bloem J."/>
            <person name="Labutti K."/>
            <person name="Salamov A."/>
            <person name="Andreopoulos B."/>
            <person name="Baker S."/>
            <person name="Barry K."/>
            <person name="Bills G."/>
            <person name="Bluhm B."/>
            <person name="Cannon C."/>
            <person name="Castanera R."/>
            <person name="Culley D."/>
            <person name="Daum C."/>
            <person name="Ezra D."/>
            <person name="Gonzalez J."/>
            <person name="Henrissat B."/>
            <person name="Kuo A."/>
            <person name="Liang C."/>
            <person name="Lipzen A."/>
            <person name="Lutzoni F."/>
            <person name="Magnuson J."/>
            <person name="Mondo S."/>
            <person name="Nolan M."/>
            <person name="Ohm R."/>
            <person name="Pangilinan J."/>
            <person name="Park H.-J."/>
            <person name="Ramirez L."/>
            <person name="Alfaro M."/>
            <person name="Sun H."/>
            <person name="Tritt A."/>
            <person name="Yoshinaga Y."/>
            <person name="Zwiers L.-H."/>
            <person name="Turgeon B."/>
            <person name="Goodwin S."/>
            <person name="Spatafora J."/>
            <person name="Crous P."/>
            <person name="Grigoriev I."/>
        </authorList>
    </citation>
    <scope>NUCLEOTIDE SEQUENCE</scope>
    <source>
        <strain evidence="2">ATCC 16933</strain>
    </source>
</reference>
<dbReference type="InterPro" id="IPR012312">
    <property type="entry name" value="Hemerythrin-like"/>
</dbReference>
<evidence type="ECO:0000259" key="1">
    <source>
        <dbReference type="Pfam" id="PF01814"/>
    </source>
</evidence>
<name>A0A6A6P9M8_9PEZI</name>
<feature type="domain" description="Hemerythrin-like" evidence="1">
    <location>
        <begin position="36"/>
        <end position="166"/>
    </location>
</feature>
<accession>A0A6A6P9M8</accession>
<organism evidence="2 3">
    <name type="scientific">Lineolata rhizophorae</name>
    <dbReference type="NCBI Taxonomy" id="578093"/>
    <lineage>
        <taxon>Eukaryota</taxon>
        <taxon>Fungi</taxon>
        <taxon>Dikarya</taxon>
        <taxon>Ascomycota</taxon>
        <taxon>Pezizomycotina</taxon>
        <taxon>Dothideomycetes</taxon>
        <taxon>Dothideomycetes incertae sedis</taxon>
        <taxon>Lineolatales</taxon>
        <taxon>Lineolataceae</taxon>
        <taxon>Lineolata</taxon>
    </lineage>
</organism>
<dbReference type="Gene3D" id="1.20.120.520">
    <property type="entry name" value="nmb1532 protein domain like"/>
    <property type="match status" value="1"/>
</dbReference>
<dbReference type="OrthoDB" id="58416at2759"/>
<dbReference type="EMBL" id="MU001673">
    <property type="protein sequence ID" value="KAF2460589.1"/>
    <property type="molecule type" value="Genomic_DNA"/>
</dbReference>
<dbReference type="PANTHER" id="PTHR38048:SF2">
    <property type="entry name" value="HEMERYTHRIN-LIKE DOMAIN-CONTAINING PROTEIN"/>
    <property type="match status" value="1"/>
</dbReference>
<sequence>MTAPPSGAKPWADGPMPLVHTPVYETKKNDTFTTGATHMALVHNAILRGYNSIYHQAAHVQPKDYADFVGYCLSWFRFVKSHHDDEEEQLFPKVEEVLGDDGKGIWDETHKEHESFLGGLAEFHDYLAGLPSPAEFSGAKLLEIMAKFQDDFNHHFHSEISTIAKMAEVPRPDGAPNPAPIFARWGKKSIMGASVTDGVPFLFLNFDRSFEDGTWAAWPPMPAPIRWMLPRMGSSWHWGWWKFASCDVNGMPRELYAAEKQS</sequence>
<keyword evidence="3" id="KW-1185">Reference proteome</keyword>
<dbReference type="Proteomes" id="UP000799766">
    <property type="component" value="Unassembled WGS sequence"/>
</dbReference>
<proteinExistence type="predicted"/>
<dbReference type="InterPro" id="IPR053206">
    <property type="entry name" value="Dimeric_xanthone_biosynth"/>
</dbReference>
<dbReference type="PANTHER" id="PTHR38048">
    <property type="entry name" value="EXPRESSED PROTEIN"/>
    <property type="match status" value="1"/>
</dbReference>